<protein>
    <submittedName>
        <fullName evidence="1">Uncharacterized protein</fullName>
    </submittedName>
</protein>
<organism evidence="1 2">
    <name type="scientific">Diatraea saccharalis</name>
    <name type="common">sugarcane borer</name>
    <dbReference type="NCBI Taxonomy" id="40085"/>
    <lineage>
        <taxon>Eukaryota</taxon>
        <taxon>Metazoa</taxon>
        <taxon>Ecdysozoa</taxon>
        <taxon>Arthropoda</taxon>
        <taxon>Hexapoda</taxon>
        <taxon>Insecta</taxon>
        <taxon>Pterygota</taxon>
        <taxon>Neoptera</taxon>
        <taxon>Endopterygota</taxon>
        <taxon>Lepidoptera</taxon>
        <taxon>Glossata</taxon>
        <taxon>Ditrysia</taxon>
        <taxon>Pyraloidea</taxon>
        <taxon>Crambidae</taxon>
        <taxon>Crambinae</taxon>
        <taxon>Diatraea</taxon>
    </lineage>
</organism>
<dbReference type="EMBL" id="OU893342">
    <property type="protein sequence ID" value="CAG9783799.1"/>
    <property type="molecule type" value="Genomic_DNA"/>
</dbReference>
<accession>A0A9N9W5N6</accession>
<evidence type="ECO:0000313" key="1">
    <source>
        <dbReference type="EMBL" id="CAG9783799.1"/>
    </source>
</evidence>
<keyword evidence="2" id="KW-1185">Reference proteome</keyword>
<reference evidence="1" key="1">
    <citation type="submission" date="2021-12" db="EMBL/GenBank/DDBJ databases">
        <authorList>
            <person name="King R."/>
        </authorList>
    </citation>
    <scope>NUCLEOTIDE SEQUENCE</scope>
</reference>
<reference evidence="1" key="2">
    <citation type="submission" date="2022-10" db="EMBL/GenBank/DDBJ databases">
        <authorList>
            <consortium name="ENA_rothamsted_submissions"/>
            <consortium name="culmorum"/>
            <person name="King R."/>
        </authorList>
    </citation>
    <scope>NUCLEOTIDE SEQUENCE</scope>
</reference>
<dbReference type="Proteomes" id="UP001153714">
    <property type="component" value="Chromosome 11"/>
</dbReference>
<gene>
    <name evidence="1" type="ORF">DIATSA_LOCUS1945</name>
</gene>
<dbReference type="AlphaFoldDB" id="A0A9N9W5N6"/>
<name>A0A9N9W5N6_9NEOP</name>
<dbReference type="OrthoDB" id="6700395at2759"/>
<sequence length="210" mass="23271">MFLLLIFFNAVCTLNVFTIAATVYDQSQTGELNVQVELKDLQIIALMKNGKEEYVDYDYAYDYSEMTIKPQNGTTPKPFNVSSSTHTDVLKDNITTIGTTAFAETTVEPVKNSTGQSLGTVTVTEHSIINESTTPTKIVVENTTKTEFSEITVAPVHSSTNGTICKKGFILNQKGSCEFKLQSASNALLKIIKLSQKLKRRENRKDKAQQ</sequence>
<proteinExistence type="predicted"/>
<evidence type="ECO:0000313" key="2">
    <source>
        <dbReference type="Proteomes" id="UP001153714"/>
    </source>
</evidence>